<dbReference type="KEGG" id="tal:Thal_0301"/>
<feature type="compositionally biased region" description="Pro residues" evidence="1">
    <location>
        <begin position="43"/>
        <end position="52"/>
    </location>
</feature>
<dbReference type="GO" id="GO:0032506">
    <property type="term" value="P:cytokinetic process"/>
    <property type="evidence" value="ECO:0007669"/>
    <property type="project" value="TreeGrafter"/>
</dbReference>
<reference evidence="4" key="1">
    <citation type="journal article" date="2010" name="Stand. Genomic Sci.">
        <title>Complete genome sequence of Thermocrinis albus type strain (HI 11/12T).</title>
        <authorList>
            <person name="Wirth R."/>
            <person name="Sikorski J."/>
            <person name="Brambilla E."/>
            <person name="Misra M."/>
            <person name="Lapidus A."/>
            <person name="Copeland A."/>
            <person name="Nolan M."/>
            <person name="Lucas S."/>
            <person name="Chen F."/>
            <person name="Tice H."/>
            <person name="Cheng J.F."/>
            <person name="Han C."/>
            <person name="Detter J.C."/>
            <person name="Tapia R."/>
            <person name="Bruce D."/>
            <person name="Goodwin L."/>
            <person name="Pitluck S."/>
            <person name="Pati A."/>
            <person name="Anderson I."/>
            <person name="Ivanova N."/>
            <person name="Mavromatis K."/>
            <person name="Mikhailova N."/>
            <person name="Chen A."/>
            <person name="Palaniappan K."/>
            <person name="Bilek Y."/>
            <person name="Hader T."/>
            <person name="Land M."/>
            <person name="Hauser L."/>
            <person name="Chang Y.J."/>
            <person name="Jeffries C.D."/>
            <person name="Tindall B.J."/>
            <person name="Rohde M."/>
            <person name="Goker M."/>
            <person name="Bristow J."/>
            <person name="Eisen J.A."/>
            <person name="Markowitz V."/>
            <person name="Hugenholtz P."/>
            <person name="Kyrpides N.C."/>
            <person name="Klenk H.P."/>
        </authorList>
    </citation>
    <scope>NUCLEOTIDE SEQUENCE [LARGE SCALE GENOMIC DNA]</scope>
    <source>
        <strain evidence="4">DSM 14484 / JCM 11386 / HI 11/12</strain>
    </source>
</reference>
<evidence type="ECO:0000259" key="2">
    <source>
        <dbReference type="PROSITE" id="PS51724"/>
    </source>
</evidence>
<dbReference type="AlphaFoldDB" id="D3SP49"/>
<dbReference type="Pfam" id="PF05036">
    <property type="entry name" value="SPOR"/>
    <property type="match status" value="1"/>
</dbReference>
<dbReference type="Proteomes" id="UP000002043">
    <property type="component" value="Chromosome"/>
</dbReference>
<dbReference type="RefSeq" id="WP_012991343.1">
    <property type="nucleotide sequence ID" value="NC_013894.1"/>
</dbReference>
<dbReference type="InterPro" id="IPR036680">
    <property type="entry name" value="SPOR-like_sf"/>
</dbReference>
<name>D3SP49_THEAH</name>
<dbReference type="EMBL" id="CP001931">
    <property type="protein sequence ID" value="ADC88936.1"/>
    <property type="molecule type" value="Genomic_DNA"/>
</dbReference>
<gene>
    <name evidence="3" type="ordered locus">Thal_0301</name>
</gene>
<dbReference type="InterPro" id="IPR052521">
    <property type="entry name" value="Cell_div_SPOR-domain"/>
</dbReference>
<feature type="compositionally biased region" description="Basic and acidic residues" evidence="1">
    <location>
        <begin position="87"/>
        <end position="106"/>
    </location>
</feature>
<dbReference type="PANTHER" id="PTHR38687:SF1">
    <property type="entry name" value="CELL DIVISION PROTEIN DEDD"/>
    <property type="match status" value="1"/>
</dbReference>
<dbReference type="Gene3D" id="3.30.70.1070">
    <property type="entry name" value="Sporulation related repeat"/>
    <property type="match status" value="1"/>
</dbReference>
<feature type="domain" description="SPOR" evidence="2">
    <location>
        <begin position="102"/>
        <end position="172"/>
    </location>
</feature>
<accession>D3SP49</accession>
<proteinExistence type="predicted"/>
<organism evidence="3 4">
    <name type="scientific">Thermocrinis albus (strain DSM 14484 / JCM 11386 / HI 11/12)</name>
    <dbReference type="NCBI Taxonomy" id="638303"/>
    <lineage>
        <taxon>Bacteria</taxon>
        <taxon>Pseudomonadati</taxon>
        <taxon>Aquificota</taxon>
        <taxon>Aquificia</taxon>
        <taxon>Aquificales</taxon>
        <taxon>Aquificaceae</taxon>
        <taxon>Thermocrinis</taxon>
    </lineage>
</organism>
<evidence type="ECO:0000313" key="4">
    <source>
        <dbReference type="Proteomes" id="UP000002043"/>
    </source>
</evidence>
<feature type="compositionally biased region" description="Low complexity" evidence="1">
    <location>
        <begin position="53"/>
        <end position="70"/>
    </location>
</feature>
<dbReference type="HOGENOM" id="CLU_1554558_0_0_0"/>
<protein>
    <submittedName>
        <fullName evidence="3">Sporulation domain protein</fullName>
    </submittedName>
</protein>
<dbReference type="PROSITE" id="PS51724">
    <property type="entry name" value="SPOR"/>
    <property type="match status" value="1"/>
</dbReference>
<sequence length="172" mass="19127">MKRERLILLVGLLVALVSFYVGLNQWLSSKNQPSTPVTIMPVKPTPSPPPATSAPSSTTTPPESSQQTQAATPTEKHVSPTPSTTTEAHEKPHEKPKEKPKPRPKKEYLIQVGAFTYQENAQKALEKAQKMGYKGHIKKEDGFYKVLLVVKTDNIDEHLQKLRKEFGGAFVK</sequence>
<dbReference type="eggNOG" id="COG3147">
    <property type="taxonomic scope" value="Bacteria"/>
</dbReference>
<dbReference type="GO" id="GO:0032153">
    <property type="term" value="C:cell division site"/>
    <property type="evidence" value="ECO:0007669"/>
    <property type="project" value="TreeGrafter"/>
</dbReference>
<evidence type="ECO:0000313" key="3">
    <source>
        <dbReference type="EMBL" id="ADC88936.1"/>
    </source>
</evidence>
<keyword evidence="4" id="KW-1185">Reference proteome</keyword>
<feature type="region of interest" description="Disordered" evidence="1">
    <location>
        <begin position="30"/>
        <end position="106"/>
    </location>
</feature>
<dbReference type="OrthoDB" id="15657at2"/>
<dbReference type="PANTHER" id="PTHR38687">
    <property type="entry name" value="CELL DIVISION PROTEIN DEDD-RELATED"/>
    <property type="match status" value="1"/>
</dbReference>
<dbReference type="InterPro" id="IPR007730">
    <property type="entry name" value="SPOR-like_dom"/>
</dbReference>
<dbReference type="GO" id="GO:0030428">
    <property type="term" value="C:cell septum"/>
    <property type="evidence" value="ECO:0007669"/>
    <property type="project" value="TreeGrafter"/>
</dbReference>
<dbReference type="STRING" id="638303.Thal_0301"/>
<evidence type="ECO:0000256" key="1">
    <source>
        <dbReference type="SAM" id="MobiDB-lite"/>
    </source>
</evidence>
<dbReference type="GO" id="GO:0042834">
    <property type="term" value="F:peptidoglycan binding"/>
    <property type="evidence" value="ECO:0007669"/>
    <property type="project" value="InterPro"/>
</dbReference>
<dbReference type="SUPFAM" id="SSF110997">
    <property type="entry name" value="Sporulation related repeat"/>
    <property type="match status" value="1"/>
</dbReference>